<keyword evidence="2" id="KW-1185">Reference proteome</keyword>
<gene>
    <name evidence="1" type="ORF">R3P38DRAFT_3245305</name>
</gene>
<dbReference type="Proteomes" id="UP001362999">
    <property type="component" value="Unassembled WGS sequence"/>
</dbReference>
<name>A0AAV9Z0P4_9AGAR</name>
<comment type="caution">
    <text evidence="1">The sequence shown here is derived from an EMBL/GenBank/DDBJ whole genome shotgun (WGS) entry which is preliminary data.</text>
</comment>
<sequence length="411" mass="45769">MASEADVPFELLSHIFIDCLPIHGRARPNPRLTPLVLVQICRRWRAVALATPLLWNSIFLEFSPEVYAGLSALFDDEPPVSGGLHPTTALVDLWLSQCNSYPLSITLWSHEGEVELPQGLFELLKRKSTHWKSLEVSSIFDFSGDFERERDAYTRLTHSPLLSTLRLQNWAPWLSAFFALAPVTKAGQQTTSVEIFHDHPSSECLAFTLFTNLTHLVVHIQFPFPDVFPIPTSGPVAAANLTYLILEGSSTLLLSLTAPLLEYLGLSVNNQQIAAVSVVSELDIHHTKFGTGSSNIVFSRHDTLPALRKLSITTRASFMVYTELLSLLKAHHKTLKRGYMRVLNHTDWHGGTAGAVPPPSNEELEQLQGFWESGMMVTVEAGESRYPVGAAHNFEPDFNILRPDEPIPFSI</sequence>
<evidence type="ECO:0000313" key="2">
    <source>
        <dbReference type="Proteomes" id="UP001362999"/>
    </source>
</evidence>
<protein>
    <submittedName>
        <fullName evidence="1">F-box domain-containing protein</fullName>
    </submittedName>
</protein>
<evidence type="ECO:0000313" key="1">
    <source>
        <dbReference type="EMBL" id="KAK6966857.1"/>
    </source>
</evidence>
<dbReference type="AlphaFoldDB" id="A0AAV9Z0P4"/>
<accession>A0AAV9Z0P4</accession>
<dbReference type="EMBL" id="JAWWNJ010000254">
    <property type="protein sequence ID" value="KAK6966857.1"/>
    <property type="molecule type" value="Genomic_DNA"/>
</dbReference>
<proteinExistence type="predicted"/>
<organism evidence="1 2">
    <name type="scientific">Favolaschia claudopus</name>
    <dbReference type="NCBI Taxonomy" id="2862362"/>
    <lineage>
        <taxon>Eukaryota</taxon>
        <taxon>Fungi</taxon>
        <taxon>Dikarya</taxon>
        <taxon>Basidiomycota</taxon>
        <taxon>Agaricomycotina</taxon>
        <taxon>Agaricomycetes</taxon>
        <taxon>Agaricomycetidae</taxon>
        <taxon>Agaricales</taxon>
        <taxon>Marasmiineae</taxon>
        <taxon>Mycenaceae</taxon>
        <taxon>Favolaschia</taxon>
    </lineage>
</organism>
<reference evidence="1 2" key="1">
    <citation type="journal article" date="2024" name="J Genomics">
        <title>Draft genome sequencing and assembly of Favolaschia claudopus CIRM-BRFM 2984 isolated from oak limbs.</title>
        <authorList>
            <person name="Navarro D."/>
            <person name="Drula E."/>
            <person name="Chaduli D."/>
            <person name="Cazenave R."/>
            <person name="Ahrendt S."/>
            <person name="Wang J."/>
            <person name="Lipzen A."/>
            <person name="Daum C."/>
            <person name="Barry K."/>
            <person name="Grigoriev I.V."/>
            <person name="Favel A."/>
            <person name="Rosso M.N."/>
            <person name="Martin F."/>
        </authorList>
    </citation>
    <scope>NUCLEOTIDE SEQUENCE [LARGE SCALE GENOMIC DNA]</scope>
    <source>
        <strain evidence="1 2">CIRM-BRFM 2984</strain>
    </source>
</reference>